<keyword evidence="1" id="KW-0560">Oxidoreductase</keyword>
<accession>A0A0N1JZ73</accession>
<keyword evidence="1" id="KW-0223">Dioxygenase</keyword>
<organism evidence="1 2">
    <name type="scientific">Streptomyces chattanoogensis</name>
    <dbReference type="NCBI Taxonomy" id="66876"/>
    <lineage>
        <taxon>Bacteria</taxon>
        <taxon>Bacillati</taxon>
        <taxon>Actinomycetota</taxon>
        <taxon>Actinomycetes</taxon>
        <taxon>Kitasatosporales</taxon>
        <taxon>Streptomycetaceae</taxon>
        <taxon>Streptomyces</taxon>
    </lineage>
</organism>
<reference evidence="2" key="1">
    <citation type="submission" date="2015-07" db="EMBL/GenBank/DDBJ databases">
        <authorList>
            <person name="Ju K.-S."/>
            <person name="Doroghazi J.R."/>
            <person name="Metcalf W.W."/>
        </authorList>
    </citation>
    <scope>NUCLEOTIDE SEQUENCE [LARGE SCALE GENOMIC DNA]</scope>
    <source>
        <strain evidence="2">NRRL ISP-5002</strain>
    </source>
</reference>
<evidence type="ECO:0000313" key="2">
    <source>
        <dbReference type="Proteomes" id="UP000037982"/>
    </source>
</evidence>
<dbReference type="Proteomes" id="UP000037982">
    <property type="component" value="Unassembled WGS sequence"/>
</dbReference>
<proteinExistence type="predicted"/>
<sequence>MVNTGRTPKRGLLSIVSGNTPQARSRAVDTLRRAVPDAVVLSVSVDDEGGRYPFVQRVVSCGDGQLRDELCRAATGDPAVIVRQDLEAIARRTTRPHVVLALPAELDAQLFLAALWQTPLGRTPTA</sequence>
<dbReference type="GO" id="GO:0051213">
    <property type="term" value="F:dioxygenase activity"/>
    <property type="evidence" value="ECO:0007669"/>
    <property type="project" value="UniProtKB-KW"/>
</dbReference>
<dbReference type="PATRIC" id="fig|66876.3.peg.1649"/>
<name>A0A0N1JZ73_9ACTN</name>
<keyword evidence="2" id="KW-1185">Reference proteome</keyword>
<protein>
    <submittedName>
        <fullName evidence="1">Aromatic ring-opening dioxygenase LigA</fullName>
    </submittedName>
</protein>
<gene>
    <name evidence="1" type="ORF">ADL29_07535</name>
</gene>
<dbReference type="AlphaFoldDB" id="A0A0N1JZ73"/>
<feature type="non-terminal residue" evidence="1">
    <location>
        <position position="126"/>
    </location>
</feature>
<evidence type="ECO:0000313" key="1">
    <source>
        <dbReference type="EMBL" id="KPC65353.1"/>
    </source>
</evidence>
<dbReference type="EMBL" id="LGKG01000044">
    <property type="protein sequence ID" value="KPC65353.1"/>
    <property type="molecule type" value="Genomic_DNA"/>
</dbReference>
<comment type="caution">
    <text evidence="1">The sequence shown here is derived from an EMBL/GenBank/DDBJ whole genome shotgun (WGS) entry which is preliminary data.</text>
</comment>